<reference evidence="6 7" key="1">
    <citation type="submission" date="2020-12" db="EMBL/GenBank/DDBJ databases">
        <title>Complete genome sequence of Mycobacterium heckeshornense JCM 15655T, closely related to a pathogenic non-tuberculous mycobacterial species Mycobacterium xenopi.</title>
        <authorList>
            <person name="Yoshida M."/>
            <person name="Fukano H."/>
            <person name="Asakura T."/>
            <person name="Suzuki M."/>
            <person name="Hoshino Y."/>
        </authorList>
    </citation>
    <scope>NUCLEOTIDE SEQUENCE [LARGE SCALE GENOMIC DNA]</scope>
    <source>
        <strain evidence="6 7">JCM 15655</strain>
    </source>
</reference>
<accession>A0A2I3F3P2</accession>
<dbReference type="STRING" id="110505.ACT16_01255"/>
<dbReference type="Proteomes" id="UP000595446">
    <property type="component" value="Chromosome"/>
</dbReference>
<dbReference type="InterPro" id="IPR007816">
    <property type="entry name" value="ResB-like_domain"/>
</dbReference>
<evidence type="ECO:0000313" key="6">
    <source>
        <dbReference type="EMBL" id="BCO37793.1"/>
    </source>
</evidence>
<evidence type="ECO:0000256" key="3">
    <source>
        <dbReference type="ARBA" id="ARBA00022748"/>
    </source>
</evidence>
<dbReference type="AlphaFoldDB" id="A0A2I3F3P2"/>
<proteinExistence type="predicted"/>
<dbReference type="PANTHER" id="PTHR31566">
    <property type="entry name" value="CYTOCHROME C BIOGENESIS PROTEIN CCS1, CHLOROPLASTIC"/>
    <property type="match status" value="1"/>
</dbReference>
<sequence length="547" mass="59160">MAPRADAKSPKTLGFEAILRLLAQARNSWRALTSMGTALVLLCLLALGAIPGALLPQRKLNAGKVAEYLAAHPLLGPWLDRLQMFDVFGSFWFTAIYVLLFVSLVGCLTPRTIEHLRSLRATPVPAPRNLARLPKHAAATLTAEPDDVAEAMAARLPGWRKVIRQSGRAAEVSAEKGYLREFGNIVFHFALLGLLVAVAVGKLFGYEGNVIVIADGGPGFCSASPAAFDTFRAGNRVDGTSLRPICVRVNDFHAHYLPSGQATSFAADIDYQTGRDLTTNSWRPYRLRVNHPLRLGGDRLYLQGHGYAPTFTVTFPDGQTRTSTVQWRPDNPATLLSSGVARIDPPAGSYPDPGERRTHQIAIQGLLAPTAQLDGTLLSSSFPALIAPAVAVDIYRGDTGLDTGRPQSLYSLDPRLIDQHRLTKVKRVNLLAGQQVDIDHGTVVRFDGAVPFVNLQVSHDPGQVWVLVFAAAMMAGLLVSLLVRRRRVWIRVTPAGPGTVNVEVGGLARTDNAGWGDEFERLTSRLLAGFGNHPAHEPVGASERGSR</sequence>
<keyword evidence="3" id="KW-0201">Cytochrome c-type biogenesis</keyword>
<evidence type="ECO:0000256" key="5">
    <source>
        <dbReference type="ARBA" id="ARBA00023136"/>
    </source>
</evidence>
<dbReference type="InterPro" id="IPR023494">
    <property type="entry name" value="Cyt_c_bgen_Ccs1/CcsB/ResB"/>
</dbReference>
<dbReference type="GO" id="GO:0016020">
    <property type="term" value="C:membrane"/>
    <property type="evidence" value="ECO:0007669"/>
    <property type="project" value="UniProtKB-SubCell"/>
</dbReference>
<gene>
    <name evidence="6" type="ORF">MHEC_42260</name>
</gene>
<dbReference type="EMBL" id="AP024237">
    <property type="protein sequence ID" value="BCO37793.1"/>
    <property type="molecule type" value="Genomic_DNA"/>
</dbReference>
<keyword evidence="7" id="KW-1185">Reference proteome</keyword>
<keyword evidence="2" id="KW-0812">Transmembrane</keyword>
<dbReference type="Pfam" id="PF05140">
    <property type="entry name" value="ResB"/>
    <property type="match status" value="1"/>
</dbReference>
<protein>
    <submittedName>
        <fullName evidence="6">Cytochrome c biogenesis protein</fullName>
    </submittedName>
</protein>
<evidence type="ECO:0000256" key="4">
    <source>
        <dbReference type="ARBA" id="ARBA00022989"/>
    </source>
</evidence>
<keyword evidence="4" id="KW-1133">Transmembrane helix</keyword>
<evidence type="ECO:0000256" key="2">
    <source>
        <dbReference type="ARBA" id="ARBA00022692"/>
    </source>
</evidence>
<keyword evidence="5" id="KW-0472">Membrane</keyword>
<dbReference type="GO" id="GO:0017004">
    <property type="term" value="P:cytochrome complex assembly"/>
    <property type="evidence" value="ECO:0007669"/>
    <property type="project" value="UniProtKB-KW"/>
</dbReference>
<dbReference type="PANTHER" id="PTHR31566:SF0">
    <property type="entry name" value="CYTOCHROME C BIOGENESIS PROTEIN CCS1, CHLOROPLASTIC"/>
    <property type="match status" value="1"/>
</dbReference>
<evidence type="ECO:0000313" key="7">
    <source>
        <dbReference type="Proteomes" id="UP000595446"/>
    </source>
</evidence>
<comment type="subcellular location">
    <subcellularLocation>
        <location evidence="1">Membrane</location>
        <topology evidence="1">Multi-pass membrane protein</topology>
    </subcellularLocation>
</comment>
<name>A0A2I3F3P2_9MYCO</name>
<evidence type="ECO:0000256" key="1">
    <source>
        <dbReference type="ARBA" id="ARBA00004141"/>
    </source>
</evidence>
<organism evidence="6 7">
    <name type="scientific">Mycobacterium heckeshornense</name>
    <dbReference type="NCBI Taxonomy" id="110505"/>
    <lineage>
        <taxon>Bacteria</taxon>
        <taxon>Bacillati</taxon>
        <taxon>Actinomycetota</taxon>
        <taxon>Actinomycetes</taxon>
        <taxon>Mycobacteriales</taxon>
        <taxon>Mycobacteriaceae</taxon>
        <taxon>Mycobacterium</taxon>
    </lineage>
</organism>